<keyword evidence="1" id="KW-1133">Transmembrane helix</keyword>
<reference evidence="2" key="1">
    <citation type="submission" date="2015-04" db="UniProtKB">
        <authorList>
            <consortium name="EnsemblPlants"/>
        </authorList>
    </citation>
    <scope>IDENTIFICATION</scope>
</reference>
<reference evidence="2" key="2">
    <citation type="submission" date="2018-05" db="EMBL/GenBank/DDBJ databases">
        <title>OpunRS2 (Oryza punctata Reference Sequence Version 2).</title>
        <authorList>
            <person name="Zhang J."/>
            <person name="Kudrna D."/>
            <person name="Lee S."/>
            <person name="Talag J."/>
            <person name="Welchert J."/>
            <person name="Wing R.A."/>
        </authorList>
    </citation>
    <scope>NUCLEOTIDE SEQUENCE [LARGE SCALE GENOMIC DNA]</scope>
</reference>
<proteinExistence type="predicted"/>
<keyword evidence="1" id="KW-0812">Transmembrane</keyword>
<keyword evidence="1" id="KW-0472">Membrane</keyword>
<sequence length="132" mass="13912">MVVLDLDGRLMAHSLPPSVAEKVALCTFLASCSKLLPSALLLLPPPLVPAIAVVGVVPKRSKRIAAKLALVGLSKMVSRVQHNRMRKLGLVPEKGPISAEAVAAYNTLFSKPLSQDHVIALSSLFSSSLPLA</sequence>
<accession>A0A0E0KDH3</accession>
<evidence type="ECO:0000256" key="1">
    <source>
        <dbReference type="SAM" id="Phobius"/>
    </source>
</evidence>
<keyword evidence="3" id="KW-1185">Reference proteome</keyword>
<dbReference type="Proteomes" id="UP000026962">
    <property type="component" value="Chromosome 3"/>
</dbReference>
<protein>
    <submittedName>
        <fullName evidence="2">Uncharacterized protein</fullName>
    </submittedName>
</protein>
<dbReference type="AlphaFoldDB" id="A0A0E0KDH3"/>
<organism evidence="2">
    <name type="scientific">Oryza punctata</name>
    <name type="common">Red rice</name>
    <dbReference type="NCBI Taxonomy" id="4537"/>
    <lineage>
        <taxon>Eukaryota</taxon>
        <taxon>Viridiplantae</taxon>
        <taxon>Streptophyta</taxon>
        <taxon>Embryophyta</taxon>
        <taxon>Tracheophyta</taxon>
        <taxon>Spermatophyta</taxon>
        <taxon>Magnoliopsida</taxon>
        <taxon>Liliopsida</taxon>
        <taxon>Poales</taxon>
        <taxon>Poaceae</taxon>
        <taxon>BOP clade</taxon>
        <taxon>Oryzoideae</taxon>
        <taxon>Oryzeae</taxon>
        <taxon>Oryzinae</taxon>
        <taxon>Oryza</taxon>
    </lineage>
</organism>
<feature type="transmembrane region" description="Helical" evidence="1">
    <location>
        <begin position="35"/>
        <end position="57"/>
    </location>
</feature>
<name>A0A0E0KDH3_ORYPU</name>
<dbReference type="OMA" id="QHNFKRK"/>
<dbReference type="EnsemblPlants" id="OPUNC03G16090.1">
    <property type="protein sequence ID" value="OPUNC03G16090.1"/>
    <property type="gene ID" value="OPUNC03G16090"/>
</dbReference>
<evidence type="ECO:0000313" key="3">
    <source>
        <dbReference type="Proteomes" id="UP000026962"/>
    </source>
</evidence>
<dbReference type="eggNOG" id="ENOG502R4P0">
    <property type="taxonomic scope" value="Eukaryota"/>
</dbReference>
<dbReference type="HOGENOM" id="CLU_158262_0_0_1"/>
<dbReference type="STRING" id="4537.A0A0E0KDH3"/>
<dbReference type="Gramene" id="OPUNC03G16090.1">
    <property type="protein sequence ID" value="OPUNC03G16090.1"/>
    <property type="gene ID" value="OPUNC03G16090"/>
</dbReference>
<evidence type="ECO:0000313" key="2">
    <source>
        <dbReference type="EnsemblPlants" id="OPUNC03G16090.1"/>
    </source>
</evidence>